<dbReference type="EMBL" id="BMRB01000008">
    <property type="protein sequence ID" value="GGS55687.1"/>
    <property type="molecule type" value="Genomic_DNA"/>
</dbReference>
<keyword evidence="2" id="KW-1185">Reference proteome</keyword>
<dbReference type="Gene3D" id="2.30.110.10">
    <property type="entry name" value="Electron Transport, Fmn-binding Protein, Chain A"/>
    <property type="match status" value="1"/>
</dbReference>
<dbReference type="AlphaFoldDB" id="A0A918GRN5"/>
<comment type="caution">
    <text evidence="1">The sequence shown here is derived from an EMBL/GenBank/DDBJ whole genome shotgun (WGS) entry which is preliminary data.</text>
</comment>
<dbReference type="Proteomes" id="UP000660680">
    <property type="component" value="Unassembled WGS sequence"/>
</dbReference>
<organism evidence="1 2">
    <name type="scientific">Actinokineospora fastidiosa</name>
    <dbReference type="NCBI Taxonomy" id="1816"/>
    <lineage>
        <taxon>Bacteria</taxon>
        <taxon>Bacillati</taxon>
        <taxon>Actinomycetota</taxon>
        <taxon>Actinomycetes</taxon>
        <taxon>Pseudonocardiales</taxon>
        <taxon>Pseudonocardiaceae</taxon>
        <taxon>Actinokineospora</taxon>
    </lineage>
</organism>
<evidence type="ECO:0000313" key="1">
    <source>
        <dbReference type="EMBL" id="GGS55687.1"/>
    </source>
</evidence>
<reference evidence="1" key="2">
    <citation type="submission" date="2020-09" db="EMBL/GenBank/DDBJ databases">
        <authorList>
            <person name="Sun Q."/>
            <person name="Ohkuma M."/>
        </authorList>
    </citation>
    <scope>NUCLEOTIDE SEQUENCE</scope>
    <source>
        <strain evidence="1">JCM 3276</strain>
    </source>
</reference>
<gene>
    <name evidence="1" type="ORF">GCM10010171_58250</name>
</gene>
<dbReference type="InterPro" id="IPR012349">
    <property type="entry name" value="Split_barrel_FMN-bd"/>
</dbReference>
<proteinExistence type="predicted"/>
<dbReference type="SUPFAM" id="SSF50475">
    <property type="entry name" value="FMN-binding split barrel"/>
    <property type="match status" value="1"/>
</dbReference>
<protein>
    <submittedName>
        <fullName evidence="1">Uncharacterized protein</fullName>
    </submittedName>
</protein>
<reference evidence="1" key="1">
    <citation type="journal article" date="2014" name="Int. J. Syst. Evol. Microbiol.">
        <title>Complete genome sequence of Corynebacterium casei LMG S-19264T (=DSM 44701T), isolated from a smear-ripened cheese.</title>
        <authorList>
            <consortium name="US DOE Joint Genome Institute (JGI-PGF)"/>
            <person name="Walter F."/>
            <person name="Albersmeier A."/>
            <person name="Kalinowski J."/>
            <person name="Ruckert C."/>
        </authorList>
    </citation>
    <scope>NUCLEOTIDE SEQUENCE</scope>
    <source>
        <strain evidence="1">JCM 3276</strain>
    </source>
</reference>
<accession>A0A918GRN5</accession>
<evidence type="ECO:0000313" key="2">
    <source>
        <dbReference type="Proteomes" id="UP000660680"/>
    </source>
</evidence>
<sequence>MVADPVVAVCQLDGRRWSTVEGVATVRDDAVAVGEAVRRYAERYRQPRPNPERVVIEIAVGRVMGTVKGVRDLG</sequence>
<name>A0A918GRN5_9PSEU</name>